<dbReference type="EMBL" id="BMGG01000010">
    <property type="protein sequence ID" value="GGC88123.1"/>
    <property type="molecule type" value="Genomic_DNA"/>
</dbReference>
<comment type="caution">
    <text evidence="1">The sequence shown here is derived from an EMBL/GenBank/DDBJ whole genome shotgun (WGS) entry which is preliminary data.</text>
</comment>
<protein>
    <submittedName>
        <fullName evidence="1">Uncharacterized protein</fullName>
    </submittedName>
</protein>
<reference evidence="1" key="2">
    <citation type="submission" date="2020-09" db="EMBL/GenBank/DDBJ databases">
        <authorList>
            <person name="Sun Q."/>
            <person name="Zhou Y."/>
        </authorList>
    </citation>
    <scope>NUCLEOTIDE SEQUENCE</scope>
    <source>
        <strain evidence="1">CGMCC 1.12919</strain>
    </source>
</reference>
<reference evidence="1" key="1">
    <citation type="journal article" date="2014" name="Int. J. Syst. Evol. Microbiol.">
        <title>Complete genome sequence of Corynebacterium casei LMG S-19264T (=DSM 44701T), isolated from a smear-ripened cheese.</title>
        <authorList>
            <consortium name="US DOE Joint Genome Institute (JGI-PGF)"/>
            <person name="Walter F."/>
            <person name="Albersmeier A."/>
            <person name="Kalinowski J."/>
            <person name="Ruckert C."/>
        </authorList>
    </citation>
    <scope>NUCLEOTIDE SEQUENCE</scope>
    <source>
        <strain evidence="1">CGMCC 1.12919</strain>
    </source>
</reference>
<dbReference type="AlphaFoldDB" id="A0A916UUU5"/>
<accession>A0A916UUU5</accession>
<keyword evidence="2" id="KW-1185">Reference proteome</keyword>
<sequence>MDDKLIQSLLEAPLHRFQPRDWSEWYVRVAGLLELDDAAVRASAVERLSMAAFWAEHSPPLGAPGVSTDTKRQRAVWLTGVVDRASCHHSDVTLVFVDQLRHKGDGPPFPEVLVPWLRDLRDRCPAGVPLDRIEGAIVLIGGLEPWEGSRLPPILDHSSDYVRACAAHMLGRAGHGESDDDHEGLYDADFIAELTTKELARPGIAGPYWSATGLMQSDFSQLGFDPTEWMLGIIERRNGLEPVSLPFNGIDFHIHELAAGDPRAVRRLIEADRADLAIMTATEIRDEVAGMTPILCEMADHADLRFAVPAQIHLAKYHGMLHPRADPERIRYLPGWRDDARVFAIRYGESDRFPDQAVIFPGRNAAFDEAQAEAIVDMALPPDRRGELARHYLESYDADPAPYRLGCDELRSYVSGAHVARIGAIEQPGWRRIEISAGRLADRWGPWSWSESTGSI</sequence>
<dbReference type="Proteomes" id="UP000637002">
    <property type="component" value="Unassembled WGS sequence"/>
</dbReference>
<evidence type="ECO:0000313" key="1">
    <source>
        <dbReference type="EMBL" id="GGC88123.1"/>
    </source>
</evidence>
<gene>
    <name evidence="1" type="ORF">GCM10010994_52610</name>
</gene>
<organism evidence="1 2">
    <name type="scientific">Chelatococcus reniformis</name>
    <dbReference type="NCBI Taxonomy" id="1494448"/>
    <lineage>
        <taxon>Bacteria</taxon>
        <taxon>Pseudomonadati</taxon>
        <taxon>Pseudomonadota</taxon>
        <taxon>Alphaproteobacteria</taxon>
        <taxon>Hyphomicrobiales</taxon>
        <taxon>Chelatococcaceae</taxon>
        <taxon>Chelatococcus</taxon>
    </lineage>
</organism>
<name>A0A916UUU5_9HYPH</name>
<evidence type="ECO:0000313" key="2">
    <source>
        <dbReference type="Proteomes" id="UP000637002"/>
    </source>
</evidence>
<proteinExistence type="predicted"/>